<evidence type="ECO:0000313" key="3">
    <source>
        <dbReference type="Proteomes" id="UP000590511"/>
    </source>
</evidence>
<dbReference type="Pfam" id="PF18029">
    <property type="entry name" value="Glyoxalase_6"/>
    <property type="match status" value="1"/>
</dbReference>
<gene>
    <name evidence="2" type="ORF">BJ964_006544</name>
</gene>
<dbReference type="EMBL" id="JACHNC010000001">
    <property type="protein sequence ID" value="MBB4752383.1"/>
    <property type="molecule type" value="Genomic_DNA"/>
</dbReference>
<dbReference type="Proteomes" id="UP000590511">
    <property type="component" value="Unassembled WGS sequence"/>
</dbReference>
<dbReference type="InterPro" id="IPR029068">
    <property type="entry name" value="Glyas_Bleomycin-R_OHBP_Dase"/>
</dbReference>
<proteinExistence type="predicted"/>
<dbReference type="AlphaFoldDB" id="A0A7W7HKU0"/>
<name>A0A7W7HKU0_9ACTN</name>
<evidence type="ECO:0000313" key="2">
    <source>
        <dbReference type="EMBL" id="MBB4752383.1"/>
    </source>
</evidence>
<reference evidence="2 3" key="1">
    <citation type="submission" date="2020-08" db="EMBL/GenBank/DDBJ databases">
        <title>Sequencing the genomes of 1000 actinobacteria strains.</title>
        <authorList>
            <person name="Klenk H.-P."/>
        </authorList>
    </citation>
    <scope>NUCLEOTIDE SEQUENCE [LARGE SCALE GENOMIC DNA]</scope>
    <source>
        <strain evidence="2 3">DSM 43150</strain>
    </source>
</reference>
<comment type="caution">
    <text evidence="2">The sequence shown here is derived from an EMBL/GenBank/DDBJ whole genome shotgun (WGS) entry which is preliminary data.</text>
</comment>
<dbReference type="InterPro" id="IPR041581">
    <property type="entry name" value="Glyoxalase_6"/>
</dbReference>
<sequence>MMLEAEVRRLESLGAKRWDRQQTRGFDFWIMRDPWDNEFCVLQTAFPELLDKRKPIND</sequence>
<evidence type="ECO:0000259" key="1">
    <source>
        <dbReference type="Pfam" id="PF18029"/>
    </source>
</evidence>
<protein>
    <recommendedName>
        <fullName evidence="1">Glyoxalase-like domain-containing protein</fullName>
    </recommendedName>
</protein>
<accession>A0A7W7HKU0</accession>
<dbReference type="Gene3D" id="3.10.180.10">
    <property type="entry name" value="2,3-Dihydroxybiphenyl 1,2-Dioxygenase, domain 1"/>
    <property type="match status" value="1"/>
</dbReference>
<dbReference type="RefSeq" id="WP_188124250.1">
    <property type="nucleotide sequence ID" value="NZ_JACHNC010000001.1"/>
</dbReference>
<feature type="domain" description="Glyoxalase-like" evidence="1">
    <location>
        <begin position="3"/>
        <end position="42"/>
    </location>
</feature>
<organism evidence="2 3">
    <name type="scientific">Actinoplanes lobatus</name>
    <dbReference type="NCBI Taxonomy" id="113568"/>
    <lineage>
        <taxon>Bacteria</taxon>
        <taxon>Bacillati</taxon>
        <taxon>Actinomycetota</taxon>
        <taxon>Actinomycetes</taxon>
        <taxon>Micromonosporales</taxon>
        <taxon>Micromonosporaceae</taxon>
        <taxon>Actinoplanes</taxon>
    </lineage>
</organism>